<evidence type="ECO:0008006" key="8">
    <source>
        <dbReference type="Google" id="ProtNLM"/>
    </source>
</evidence>
<reference evidence="6" key="1">
    <citation type="journal article" date="2014" name="Int. J. Syst. Evol. Microbiol.">
        <title>Complete genome sequence of Corynebacterium casei LMG S-19264T (=DSM 44701T), isolated from a smear-ripened cheese.</title>
        <authorList>
            <consortium name="US DOE Joint Genome Institute (JGI-PGF)"/>
            <person name="Walter F."/>
            <person name="Albersmeier A."/>
            <person name="Kalinowski J."/>
            <person name="Ruckert C."/>
        </authorList>
    </citation>
    <scope>NUCLEOTIDE SEQUENCE</scope>
    <source>
        <strain evidence="6">VKM B-2347</strain>
    </source>
</reference>
<dbReference type="Proteomes" id="UP001143372">
    <property type="component" value="Unassembled WGS sequence"/>
</dbReference>
<evidence type="ECO:0000256" key="1">
    <source>
        <dbReference type="ARBA" id="ARBA00007583"/>
    </source>
</evidence>
<gene>
    <name evidence="6" type="ORF">GCM10008179_03770</name>
</gene>
<keyword evidence="2" id="KW-0808">Transferase</keyword>
<dbReference type="PANTHER" id="PTHR24045:SF0">
    <property type="entry name" value="N-ACETYLGLUCOSAMINE-1-PHOSPHOTRANSFERASE SUBUNITS ALPHA_BETA"/>
    <property type="match status" value="1"/>
</dbReference>
<name>A0A9W6IZK3_9HYPH</name>
<evidence type="ECO:0000313" key="6">
    <source>
        <dbReference type="EMBL" id="GLK66739.1"/>
    </source>
</evidence>
<dbReference type="GO" id="GO:0016772">
    <property type="term" value="F:transferase activity, transferring phosphorus-containing groups"/>
    <property type="evidence" value="ECO:0007669"/>
    <property type="project" value="InterPro"/>
</dbReference>
<dbReference type="InterPro" id="IPR031358">
    <property type="entry name" value="Stealth_CR1"/>
</dbReference>
<evidence type="ECO:0000259" key="4">
    <source>
        <dbReference type="Pfam" id="PF11380"/>
    </source>
</evidence>
<organism evidence="6 7">
    <name type="scientific">Hansschlegelia plantiphila</name>
    <dbReference type="NCBI Taxonomy" id="374655"/>
    <lineage>
        <taxon>Bacteria</taxon>
        <taxon>Pseudomonadati</taxon>
        <taxon>Pseudomonadota</taxon>
        <taxon>Alphaproteobacteria</taxon>
        <taxon>Hyphomicrobiales</taxon>
        <taxon>Methylopilaceae</taxon>
        <taxon>Hansschlegelia</taxon>
    </lineage>
</organism>
<keyword evidence="7" id="KW-1185">Reference proteome</keyword>
<evidence type="ECO:0000259" key="5">
    <source>
        <dbReference type="Pfam" id="PF17101"/>
    </source>
</evidence>
<comment type="caution">
    <text evidence="6">The sequence shown here is derived from an EMBL/GenBank/DDBJ whole genome shotgun (WGS) entry which is preliminary data.</text>
</comment>
<keyword evidence="3" id="KW-0270">Exopolysaccharide synthesis</keyword>
<feature type="domain" description="Stealth protein CR2 conserved region 2" evidence="4">
    <location>
        <begin position="41"/>
        <end position="146"/>
    </location>
</feature>
<dbReference type="EMBL" id="BSFI01000002">
    <property type="protein sequence ID" value="GLK66739.1"/>
    <property type="molecule type" value="Genomic_DNA"/>
</dbReference>
<evidence type="ECO:0000313" key="7">
    <source>
        <dbReference type="Proteomes" id="UP001143372"/>
    </source>
</evidence>
<dbReference type="Pfam" id="PF17101">
    <property type="entry name" value="Stealth_CR1"/>
    <property type="match status" value="1"/>
</dbReference>
<sequence>MPDTDIVIAWVNGQDPKHAKKRAKFLQEGPAQETLATKARRFSDNEEIRYNLRSIRNHAPWVRKIWIITDDQFPPSIDQELAREHNIFTVDHRVIYRGFEGCLPVFNSLAIETMLWRIPELAEQFIYCNDDMLLSGMTKETDFFVDGKVVLRGNWADLTDKEISFHASNQLAAAQLYGYDLTRFFGTPHVHYPMLRSVLEEAFESLKPEFARNMAFRFRNRSQFWPISVHAYQAMRTDRAVGYSGKPDWRHFSVRFCKTASAEDLITRLEIIRDHKVKMTCVNYFEAVQAKVPDALSYISEATGPMAPFERPDKVADVKGGGLLAAV</sequence>
<comment type="similarity">
    <text evidence="1">Belongs to the stealth family.</text>
</comment>
<evidence type="ECO:0000256" key="2">
    <source>
        <dbReference type="ARBA" id="ARBA00022679"/>
    </source>
</evidence>
<feature type="domain" description="Stealth protein CR1 conserved region 1" evidence="5">
    <location>
        <begin position="5"/>
        <end position="26"/>
    </location>
</feature>
<protein>
    <recommendedName>
        <fullName evidence="8">Capsular biosynthesis protein</fullName>
    </recommendedName>
</protein>
<proteinExistence type="inferred from homology"/>
<dbReference type="GO" id="GO:0000271">
    <property type="term" value="P:polysaccharide biosynthetic process"/>
    <property type="evidence" value="ECO:0007669"/>
    <property type="project" value="UniProtKB-KW"/>
</dbReference>
<dbReference type="PANTHER" id="PTHR24045">
    <property type="match status" value="1"/>
</dbReference>
<accession>A0A9W6IZK3</accession>
<dbReference type="Pfam" id="PF11380">
    <property type="entry name" value="Stealth_CR2"/>
    <property type="match status" value="1"/>
</dbReference>
<evidence type="ECO:0000256" key="3">
    <source>
        <dbReference type="ARBA" id="ARBA00023169"/>
    </source>
</evidence>
<dbReference type="InterPro" id="IPR021520">
    <property type="entry name" value="Stealth_CR2"/>
</dbReference>
<dbReference type="AlphaFoldDB" id="A0A9W6IZK3"/>
<dbReference type="InterPro" id="IPR047141">
    <property type="entry name" value="Stealth"/>
</dbReference>
<dbReference type="RefSeq" id="WP_271167001.1">
    <property type="nucleotide sequence ID" value="NZ_BSFI01000002.1"/>
</dbReference>
<reference evidence="6" key="2">
    <citation type="submission" date="2023-01" db="EMBL/GenBank/DDBJ databases">
        <authorList>
            <person name="Sun Q."/>
            <person name="Evtushenko L."/>
        </authorList>
    </citation>
    <scope>NUCLEOTIDE SEQUENCE</scope>
    <source>
        <strain evidence="6">VKM B-2347</strain>
    </source>
</reference>